<feature type="domain" description="DUF3645" evidence="10">
    <location>
        <begin position="2362"/>
        <end position="2394"/>
    </location>
</feature>
<evidence type="ECO:0000256" key="3">
    <source>
        <dbReference type="ARBA" id="ARBA00022670"/>
    </source>
</evidence>
<dbReference type="GeneID" id="92036820"/>
<evidence type="ECO:0000313" key="12">
    <source>
        <dbReference type="EMBL" id="KAK7542722.1"/>
    </source>
</evidence>
<evidence type="ECO:0000259" key="10">
    <source>
        <dbReference type="Pfam" id="PF12359"/>
    </source>
</evidence>
<keyword evidence="3" id="KW-0645">Protease</keyword>
<dbReference type="Pfam" id="PF12359">
    <property type="entry name" value="DUF3645"/>
    <property type="match status" value="1"/>
</dbReference>
<protein>
    <recommendedName>
        <fullName evidence="2">ubiquitinyl hydrolase 1</fullName>
        <ecNumber evidence="2">3.4.19.12</ecNumber>
    </recommendedName>
</protein>
<evidence type="ECO:0000259" key="11">
    <source>
        <dbReference type="Pfam" id="PF20255"/>
    </source>
</evidence>
<keyword evidence="5" id="KW-0378">Hydrolase</keyword>
<evidence type="ECO:0000256" key="2">
    <source>
        <dbReference type="ARBA" id="ARBA00012759"/>
    </source>
</evidence>
<evidence type="ECO:0000256" key="1">
    <source>
        <dbReference type="ARBA" id="ARBA00000707"/>
    </source>
</evidence>
<dbReference type="InterPro" id="IPR027417">
    <property type="entry name" value="P-loop_NTPase"/>
</dbReference>
<evidence type="ECO:0000256" key="5">
    <source>
        <dbReference type="ARBA" id="ARBA00022801"/>
    </source>
</evidence>
<feature type="domain" description="DUF3638" evidence="9">
    <location>
        <begin position="2023"/>
        <end position="2246"/>
    </location>
</feature>
<dbReference type="InterPro" id="IPR022099">
    <property type="entry name" value="DUF3638"/>
</dbReference>
<dbReference type="InterPro" id="IPR046541">
    <property type="entry name" value="DUF6606"/>
</dbReference>
<keyword evidence="6" id="KW-0788">Thiol protease</keyword>
<comment type="catalytic activity">
    <reaction evidence="1">
        <text>Thiol-dependent hydrolysis of ester, thioester, amide, peptide and isopeptide bonds formed by the C-terminal Gly of ubiquitin (a 76-residue protein attached to proteins as an intracellular targeting signal).</text>
        <dbReference type="EC" id="3.4.19.12"/>
    </reaction>
</comment>
<dbReference type="InterPro" id="IPR022105">
    <property type="entry name" value="DUF3645"/>
</dbReference>
<dbReference type="Proteomes" id="UP001360953">
    <property type="component" value="Unassembled WGS sequence"/>
</dbReference>
<keyword evidence="4" id="KW-0833">Ubl conjugation pathway</keyword>
<name>A0ABR1M554_9PEZI</name>
<accession>A0ABR1M554</accession>
<dbReference type="PANTHER" id="PTHR13367:SF32">
    <property type="entry name" value="DUF6606 DOMAIN-CONTAINING PROTEIN"/>
    <property type="match status" value="1"/>
</dbReference>
<gene>
    <name evidence="12" type="ORF">J3D65DRAFT_691022</name>
</gene>
<evidence type="ECO:0000256" key="8">
    <source>
        <dbReference type="SAM" id="MobiDB-lite"/>
    </source>
</evidence>
<evidence type="ECO:0000313" key="13">
    <source>
        <dbReference type="Proteomes" id="UP001360953"/>
    </source>
</evidence>
<organism evidence="12 13">
    <name type="scientific">Phyllosticta citribraziliensis</name>
    <dbReference type="NCBI Taxonomy" id="989973"/>
    <lineage>
        <taxon>Eukaryota</taxon>
        <taxon>Fungi</taxon>
        <taxon>Dikarya</taxon>
        <taxon>Ascomycota</taxon>
        <taxon>Pezizomycotina</taxon>
        <taxon>Dothideomycetes</taxon>
        <taxon>Dothideomycetes incertae sedis</taxon>
        <taxon>Botryosphaeriales</taxon>
        <taxon>Phyllostictaceae</taxon>
        <taxon>Phyllosticta</taxon>
    </lineage>
</organism>
<dbReference type="Gene3D" id="3.40.50.300">
    <property type="entry name" value="P-loop containing nucleotide triphosphate hydrolases"/>
    <property type="match status" value="1"/>
</dbReference>
<keyword evidence="7" id="KW-0175">Coiled coil</keyword>
<feature type="coiled-coil region" evidence="7">
    <location>
        <begin position="572"/>
        <end position="607"/>
    </location>
</feature>
<feature type="region of interest" description="Disordered" evidence="8">
    <location>
        <begin position="3042"/>
        <end position="3072"/>
    </location>
</feature>
<evidence type="ECO:0000259" key="9">
    <source>
        <dbReference type="Pfam" id="PF12340"/>
    </source>
</evidence>
<dbReference type="Pfam" id="PF12340">
    <property type="entry name" value="DUF3638"/>
    <property type="match status" value="1"/>
</dbReference>
<dbReference type="EMBL" id="JBBPEH010000002">
    <property type="protein sequence ID" value="KAK7542722.1"/>
    <property type="molecule type" value="Genomic_DNA"/>
</dbReference>
<dbReference type="Pfam" id="PF20255">
    <property type="entry name" value="DUF6606"/>
    <property type="match status" value="1"/>
</dbReference>
<feature type="domain" description="DUF6606" evidence="11">
    <location>
        <begin position="15"/>
        <end position="287"/>
    </location>
</feature>
<feature type="compositionally biased region" description="Basic and acidic residues" evidence="8">
    <location>
        <begin position="3057"/>
        <end position="3072"/>
    </location>
</feature>
<evidence type="ECO:0000256" key="4">
    <source>
        <dbReference type="ARBA" id="ARBA00022786"/>
    </source>
</evidence>
<dbReference type="InterPro" id="IPR051346">
    <property type="entry name" value="OTU_Deubiquitinase"/>
</dbReference>
<dbReference type="SUPFAM" id="SSF52540">
    <property type="entry name" value="P-loop containing nucleoside triphosphate hydrolases"/>
    <property type="match status" value="1"/>
</dbReference>
<feature type="region of interest" description="Disordered" evidence="8">
    <location>
        <begin position="1525"/>
        <end position="1549"/>
    </location>
</feature>
<reference evidence="12 13" key="1">
    <citation type="submission" date="2024-04" db="EMBL/GenBank/DDBJ databases">
        <title>Phyllosticta paracitricarpa is synonymous to the EU quarantine fungus P. citricarpa based on phylogenomic analyses.</title>
        <authorList>
            <consortium name="Lawrence Berkeley National Laboratory"/>
            <person name="Van ingen-buijs V.A."/>
            <person name="Van westerhoven A.C."/>
            <person name="Haridas S."/>
            <person name="Skiadas P."/>
            <person name="Martin F."/>
            <person name="Groenewald J.Z."/>
            <person name="Crous P.W."/>
            <person name="Seidl M.F."/>
        </authorList>
    </citation>
    <scope>NUCLEOTIDE SEQUENCE [LARGE SCALE GENOMIC DNA]</scope>
    <source>
        <strain evidence="12 13">CPC 17464</strain>
    </source>
</reference>
<keyword evidence="13" id="KW-1185">Reference proteome</keyword>
<feature type="compositionally biased region" description="Basic and acidic residues" evidence="8">
    <location>
        <begin position="1527"/>
        <end position="1549"/>
    </location>
</feature>
<sequence>MVGLTRPHGAILERLIFHVVLPEKLPGRQEESNPEIAAALTERLLQASRTLRDHAPHEDFQLWDDLRRIIITAEEVNRNGQPSKAALIKAFHELEPGGVIILHVREQNAGVLISRPSKERSSVFFEAFEASPRSEDVLAAPDALQWDFPGAAAVIPYTEFSNEAFQDSLAHFLQQSTTQALKQFAARARKSGSSVVEIRDTPDPAIITHMLMTLLRSYGVPSNPPVLRKRVRDDVCWSDGAEMPWRRCPDWLVLRVGLARYLCNTYGGEVGRARYKFLMCVILANLLRDAVGVVSLQPLHNLRAKLARRLAKLETHRRQCSAATEAVYQSFFSKLGPLFHESLQTASGHIESEWAAFKKKNQTPVRPLPLRAEPVNLTLSLPKSSAYLNAILLDPLPNDRHSLFPTQFDGYAVNQAFQAFSELYHGLNEVEHEIEDGSFSSSIKHLDDEDACAEISRKIESYMQSVGPAYDGMATQKSLMILTLLELWTMMDKHAIKEIPLLSSYHPGFYSSTLSVLHLPRYADMCRLQRIQKYLDERSQNADFQERTIFENPSVGCFAERYYDEYDDSGELRDLHECIEEHAQTMRELKAEELAIANKEFEENEREIAQSSCIYIQSVTGSIPFHDKRNCKRCDLFRKKSEMEIEVYEHPLPSDSASSKAAVFELCCPAAFAIYRSTTWRVQHFLVYPGASASVEPRVLLQDYLPLRPFVEYSFGPVTLASTTKSFLGTHFRWAKRLPASESEVCQPSGLTGLGYYEPSSKTWPGRQTTRKHSLAHHFQWATPPSSALSCLKSSPTFAVDSNGPSSHDILASQTKCPAGVNTQEFMAYQSLFAGKHRRWPSILIELGSSNLNFSKEETTAIIAQLAVQAGPAKGTDPLRLTHGIFRDEAFCTRLLSQIEWRLDSISLNWRETNLMELLITLLLRTATLAHRSTAVKALDLLDSARRVTGHWIRQLRDEIHQAKDSEASRRCSRYALWAALLCRRTYATLIDEIGQPGSIQPQAVQCFVEESIALQDNLVSNPATLPASLKQAVVRDFRMRFLMKALVRKSIECSPGSVTTAIDTVWPRPNGGHPRIYSSPKFLNAPQDNAQWVEFEVDGNVEEKGQTVHYEMHDGHLLIDQNPLGRLPIELRGSVVLEELFGTQRLRTYPSSLRGMTHMLSCTPKGHQIHIGLRNGLLFVRAYHCGNILELIPRTLFAEDLPASLVENCLHWLNVQTGQMEVRQRPDIWICKPSNWIVDVPLRLARRRKSTLVDPHSSLFQRVARMLLGFEYPSQLTVYQPESFRLSVELRRLELSFHVNHNGLLYCKELKAEIDPDQDAGTWYGLDSKVVVRDPDNPRRRSILVPMGPLSWTRNGCHVAISVQNIGEYGIFTINDVLGRIDCQCEGRLLYMKAQLHAFTSFVLPDPLTRRTGTEEALHCLRSSLCQPWTPLNPAWSKMLDSIAKLTPKRVYYPKGLKSMQQVFWDPNLTTSIQNDQFWSVITAIYDSSSALSIFSPKEVIIQCPERGGSGHLSSRSQRRRRAFWRRSDRDEQHSRTPDTPYKSRDRSKKMEECARVYEAVSLIRSWDARLPQRPHLVALLNGLPNIQGHGHQFNDTLLSDLLDVNFGLEWGSLVDLCRRSSEREKHSLSFLFGIMSFHQDVDIEIIRVLIAFAVSKDLKAIKPPMWQSYSHFRHGQVPSVNYISQIIGSFRTPYMCDGERAFIPNAKLKRKKELEHHQKSERDVSLLAKFFVQQWPCAEPTVDKLTSSQSLLVDVFRALEVIRPEWVRLFQNWELSEYIARVQQVLDQFSFGGELLVPEVCPGNPDVLSRSFNPIDVPSLGELLRKRCILSKEGAESPTRERQDLQHRRIDLPISEINCQAKNDDVLTPEVQELEAVVSRLVSSSSTVRHEYGKDLQRSLDALKLGQTASRHQKEKPSITVNTSSESVVNARFDRICKGLHSRDARAAWLDAGGLWPCISPTTLLELLRSTSRTKLGFGWREAIIQYALSITELQRLLRSIHAGLKNNPRGMEEERKNLGHENWNPAEHPDWLLLEIDANILIRPDQVDVALATISPASSGNSVLQMNMGQGKTSCIMPMVAAVLADSKRLVRVIVPKALLLQTAQTLQARLGNLLGRDVRHVPFSRKTPTAIDTIKTFLNIHRDVLECSGVIVALPEHVMSFTLSGIQRLSDGRDAEAVPMINAQKWMRRICRDVLDECDFTLAVRTQLIYPSGRQTHVDGHPDRWELPEALLKLVEGHLWNLRRKFPRSIEVVYRQGGGFPWIFFLRKDVEEALVLCLVEDVIRGRVRTIPLQDSDAETLRAVRSFISGPQVDASAAEQVDALPSTTKKGVYQLRGLLVHRILLLTLKKRWNVQYGLHPLRDPIAVPYYAKGVPSDQSEWGHPDVAILFTCLSLYFAGLTLAQLRECLQSVLKADDPSSRYDRWVESVGSLPGPLREWNIINADDEAQLLELWGHFRYSVVVIDYFLNHSVFPKHAKQFRTKIQASGWDIPYFEPQSSNSSKPTAKPCRALTTGFSGTNDNRTMLPLTIKQDDLSGLMHTNADVLTYLLQPRNRGYFLAADHSGKRVSEMGLLQRLHDRSIRMLIDAGAQILEMDNKTLVKAWMDVDTQSKAALYFKENKPFILYRNGTEVPLLASPFIDDLRECLVYLDEAHTRGTDLKMPGDAVGALTLGLGQTKDHTVQAAMRLRQLASTQSIVFVATPEVHQSILDHNQKAEGSSVDSCDVVCWLLEQTCAGIEQLQPLYHSQGMDFCRRAQAAVDNPDYLSDTTDLEAYLKEMRRKEHQTVEKMYQPRSTKVKDVDAIEYFHSANIASFRTELNRRRKAFQDAGSAVQGVALQEVEQEREVSQEVEAVREVQKPLRVTPLRYGGLHGDIAKFARTGKVTFGSPSFEHLSVVLSCTATGRKHRLGDECIRTRLLVSREFLKTVALGHPDDRFLQTALVVTPEEAEDLIPLVKRAEKKSSITHLLTYAAPVTRKMLQFNGLRYYSIPELPESWAPPQWTTIELGLLAGRLFFEFDEYVSLANYFGLSVKEQVGEHSDGIREAVEGEESEYSDRHEDTTTEDQRDRHVQACLSIRDSTIKTLEFLQEWLSTRRRGQEIGNTPMGFVCHGMLLSADHPFFNPAKSD</sequence>
<evidence type="ECO:0000256" key="6">
    <source>
        <dbReference type="ARBA" id="ARBA00022807"/>
    </source>
</evidence>
<evidence type="ECO:0000256" key="7">
    <source>
        <dbReference type="SAM" id="Coils"/>
    </source>
</evidence>
<dbReference type="EC" id="3.4.19.12" evidence="2"/>
<comment type="caution">
    <text evidence="12">The sequence shown here is derived from an EMBL/GenBank/DDBJ whole genome shotgun (WGS) entry which is preliminary data.</text>
</comment>
<proteinExistence type="predicted"/>
<dbReference type="PANTHER" id="PTHR13367">
    <property type="entry name" value="UBIQUITIN THIOESTERASE"/>
    <property type="match status" value="1"/>
</dbReference>
<dbReference type="RefSeq" id="XP_066659015.1">
    <property type="nucleotide sequence ID" value="XM_066803914.1"/>
</dbReference>